<organism evidence="1 2">
    <name type="scientific">Otolemur garnettii</name>
    <name type="common">Small-eared galago</name>
    <name type="synonym">Garnett's greater bushbaby</name>
    <dbReference type="NCBI Taxonomy" id="30611"/>
    <lineage>
        <taxon>Eukaryota</taxon>
        <taxon>Metazoa</taxon>
        <taxon>Chordata</taxon>
        <taxon>Craniata</taxon>
        <taxon>Vertebrata</taxon>
        <taxon>Euteleostomi</taxon>
        <taxon>Mammalia</taxon>
        <taxon>Eutheria</taxon>
        <taxon>Euarchontoglires</taxon>
        <taxon>Primates</taxon>
        <taxon>Strepsirrhini</taxon>
        <taxon>Lorisiformes</taxon>
        <taxon>Galagidae</taxon>
        <taxon>Otolemur</taxon>
    </lineage>
</organism>
<name>H0XPC6_OTOGA</name>
<reference evidence="1" key="2">
    <citation type="submission" date="2025-08" db="UniProtKB">
        <authorList>
            <consortium name="Ensembl"/>
        </authorList>
    </citation>
    <scope>IDENTIFICATION</scope>
</reference>
<dbReference type="HOGENOM" id="CLU_219917_0_0_1"/>
<dbReference type="AlphaFoldDB" id="H0XPC6"/>
<proteinExistence type="predicted"/>
<reference evidence="2" key="1">
    <citation type="submission" date="2011-03" db="EMBL/GenBank/DDBJ databases">
        <title>Version 3 of the genome sequence of Otolemur garnettii (Bushbaby).</title>
        <authorList>
            <consortium name="The Broad Institute Genome Sequencing Platform"/>
            <person name="Di Palma F."/>
            <person name="Johnson J."/>
            <person name="Lander E.S."/>
            <person name="Lindblad-Toh K."/>
            <person name="Jaffe D.B."/>
            <person name="Gnerre S."/>
            <person name="MacCallum I."/>
            <person name="Przybylski D."/>
            <person name="Ribeiro F.J."/>
            <person name="Burton J.N."/>
            <person name="Walker B.J."/>
            <person name="Sharpe T."/>
            <person name="Hall G."/>
        </authorList>
    </citation>
    <scope>NUCLEOTIDE SEQUENCE [LARGE SCALE GENOMIC DNA]</scope>
</reference>
<dbReference type="EMBL" id="AAQR03063683">
    <property type="status" value="NOT_ANNOTATED_CDS"/>
    <property type="molecule type" value="Genomic_DNA"/>
</dbReference>
<evidence type="ECO:0000313" key="1">
    <source>
        <dbReference type="Ensembl" id="ENSOGAP00000017967.1"/>
    </source>
</evidence>
<dbReference type="Proteomes" id="UP000005225">
    <property type="component" value="Unassembled WGS sequence"/>
</dbReference>
<reference evidence="1" key="3">
    <citation type="submission" date="2025-09" db="UniProtKB">
        <authorList>
            <consortium name="Ensembl"/>
        </authorList>
    </citation>
    <scope>IDENTIFICATION</scope>
</reference>
<accession>H0XPC6</accession>
<dbReference type="GeneTree" id="ENSGT00910000147234"/>
<keyword evidence="2" id="KW-1185">Reference proteome</keyword>
<protein>
    <submittedName>
        <fullName evidence="1">Uncharacterized protein</fullName>
    </submittedName>
</protein>
<evidence type="ECO:0000313" key="2">
    <source>
        <dbReference type="Proteomes" id="UP000005225"/>
    </source>
</evidence>
<sequence length="31" mass="3410">LGWAWWLTPVIPALWEAEAGGSPEFTSLRPA</sequence>
<dbReference type="InParanoid" id="H0XPC6"/>
<dbReference type="Ensembl" id="ENSOGAT00000007128.2">
    <property type="protein sequence ID" value="ENSOGAP00000017967.1"/>
    <property type="gene ID" value="ENSOGAG00000028406.1"/>
</dbReference>